<evidence type="ECO:0008006" key="2">
    <source>
        <dbReference type="Google" id="ProtNLM"/>
    </source>
</evidence>
<dbReference type="EMBL" id="PP845503">
    <property type="protein sequence ID" value="XDG24705.1"/>
    <property type="molecule type" value="Genomic_RNA"/>
</dbReference>
<name>A0AB39AG94_9NIDO</name>
<evidence type="ECO:0000313" key="1">
    <source>
        <dbReference type="EMBL" id="XDG24705.1"/>
    </source>
</evidence>
<sequence length="77" mass="8490">MSLIIDGDPLQVADVLRQLSIIFHTPIYDCNLKLHWIEGRPCTLSFCEFCFGFLEPTEADFSSVDSGGSSPDSSCSE</sequence>
<protein>
    <recommendedName>
        <fullName evidence="2">NS7a protein</fullName>
    </recommendedName>
</protein>
<accession>A0AB39AG94</accession>
<organism evidence="1">
    <name type="scientific">Bird deltacoronavirus HKU20</name>
    <dbReference type="NCBI Taxonomy" id="3237953"/>
    <lineage>
        <taxon>Viruses</taxon>
        <taxon>Riboviria</taxon>
        <taxon>Orthornavirae</taxon>
        <taxon>Pisuviricota</taxon>
        <taxon>Pisoniviricetes</taxon>
        <taxon>Nidovirales</taxon>
        <taxon>Cornidovirineae</taxon>
        <taxon>Coronaviridae</taxon>
        <taxon>Orthocoronavirinae</taxon>
        <taxon>Deltacoronavirus</taxon>
    </lineage>
</organism>
<reference evidence="1" key="1">
    <citation type="submission" date="2024-05" db="EMBL/GenBank/DDBJ databases">
        <title>Avian Migration-Mediated Cross-Species Transmission and Recombination Shaping the Diversity of Gammacoronaviruses and Deltacoronaviruses.</title>
        <authorList>
            <person name="Han Y."/>
            <person name="Xu P."/>
            <person name="Xu Y."/>
            <person name="Wang Y."/>
            <person name="Hu J."/>
            <person name="Ma M."/>
            <person name="Li Z."/>
            <person name="Bo S."/>
            <person name="Zhao C."/>
            <person name="Ji L."/>
            <person name="Yuan Y."/>
            <person name="Zhao W."/>
            <person name="Wang J."/>
            <person name="Jin Q."/>
            <person name="Wu Z."/>
            <person name="He G."/>
        </authorList>
    </citation>
    <scope>NUCLEOTIDE SEQUENCE</scope>
    <source>
        <strain evidence="1">AvMp-DeltaCoV/SH21-SH159</strain>
    </source>
</reference>
<proteinExistence type="predicted"/>